<dbReference type="EMBL" id="MHSL01000022">
    <property type="protein sequence ID" value="OHA43568.1"/>
    <property type="molecule type" value="Genomic_DNA"/>
</dbReference>
<accession>A0A1G2P5F0</accession>
<dbReference type="SUPFAM" id="SSF101386">
    <property type="entry name" value="all-alpha NTP pyrophosphatases"/>
    <property type="match status" value="1"/>
</dbReference>
<dbReference type="InterPro" id="IPR011379">
    <property type="entry name" value="MazG-related_GP37"/>
</dbReference>
<feature type="domain" description="NTP pyrophosphohydrolase MazG-like" evidence="1">
    <location>
        <begin position="29"/>
        <end position="97"/>
    </location>
</feature>
<organism evidence="2 3">
    <name type="scientific">Candidatus Taylorbacteria bacterium RIFCSPLOWO2_12_FULL_44_15c</name>
    <dbReference type="NCBI Taxonomy" id="1802333"/>
    <lineage>
        <taxon>Bacteria</taxon>
        <taxon>Candidatus Tayloriibacteriota</taxon>
    </lineage>
</organism>
<dbReference type="CDD" id="cd11541">
    <property type="entry name" value="NTP-PPase_u4"/>
    <property type="match status" value="1"/>
</dbReference>
<evidence type="ECO:0000313" key="2">
    <source>
        <dbReference type="EMBL" id="OHA43568.1"/>
    </source>
</evidence>
<reference evidence="2 3" key="1">
    <citation type="journal article" date="2016" name="Nat. Commun.">
        <title>Thousands of microbial genomes shed light on interconnected biogeochemical processes in an aquifer system.</title>
        <authorList>
            <person name="Anantharaman K."/>
            <person name="Brown C.T."/>
            <person name="Hug L.A."/>
            <person name="Sharon I."/>
            <person name="Castelle C.J."/>
            <person name="Probst A.J."/>
            <person name="Thomas B.C."/>
            <person name="Singh A."/>
            <person name="Wilkins M.J."/>
            <person name="Karaoz U."/>
            <person name="Brodie E.L."/>
            <person name="Williams K.H."/>
            <person name="Hubbard S.S."/>
            <person name="Banfield J.F."/>
        </authorList>
    </citation>
    <scope>NUCLEOTIDE SEQUENCE [LARGE SCALE GENOMIC DNA]</scope>
</reference>
<proteinExistence type="predicted"/>
<dbReference type="Pfam" id="PF03819">
    <property type="entry name" value="MazG"/>
    <property type="match status" value="1"/>
</dbReference>
<evidence type="ECO:0000259" key="1">
    <source>
        <dbReference type="Pfam" id="PF03819"/>
    </source>
</evidence>
<dbReference type="Proteomes" id="UP000176355">
    <property type="component" value="Unassembled WGS sequence"/>
</dbReference>
<protein>
    <recommendedName>
        <fullName evidence="1">NTP pyrophosphohydrolase MazG-like domain-containing protein</fullName>
    </recommendedName>
</protein>
<sequence>MTFEEYQKKSRKTALYPKVGTSFVYPTLGLAGEAGEVVEKVKKIFRDDNGKVTVSKKEEIKKELGDVLWYLSQVATEFGLSFAVIAKTNLDKLRSRVERGRLQGSGDNR</sequence>
<comment type="caution">
    <text evidence="2">The sequence shown here is derived from an EMBL/GenBank/DDBJ whole genome shotgun (WGS) entry which is preliminary data.</text>
</comment>
<gene>
    <name evidence="2" type="ORF">A3G03_02725</name>
</gene>
<dbReference type="InterPro" id="IPR004518">
    <property type="entry name" value="MazG-like_dom"/>
</dbReference>
<dbReference type="STRING" id="1802333.A3G03_02725"/>
<dbReference type="PIRSF" id="PIRSF006639">
    <property type="entry name" value="UCP006639_pph"/>
    <property type="match status" value="1"/>
</dbReference>
<evidence type="ECO:0000313" key="3">
    <source>
        <dbReference type="Proteomes" id="UP000176355"/>
    </source>
</evidence>
<name>A0A1G2P5F0_9BACT</name>
<dbReference type="AlphaFoldDB" id="A0A1G2P5F0"/>
<dbReference type="Gene3D" id="1.10.287.1080">
    <property type="entry name" value="MazG-like"/>
    <property type="match status" value="1"/>
</dbReference>